<name>A0ABU3EAA3_9RHOB</name>
<sequence>MTTNPPRDDAPNPLKMGGWGPMESDPKSVCNWWLPPQHPLAVICKAETEEAAQAIADALNGRADTPARAGMGAFDERKLHDLWTMGNARMSFEKFKERILAALLPTEAGAVQRIDGCDELIARLKGNVHSPAAPTDTALVEAAKIVKRAAEDMLSEKVQWRLDPAYLIALADAALASRAAPTEGQHPDDIAVNRFAYAMKIKLSRKRAEGRGGWEGPTCSAELLSQLLREHVEKGDPVDVGNLAMMLHQRGERIITGTNPPEAQVTVAEDKAAAALIPVFEKLHRDWAVSKGRDPEEYSSNYSMTVAALRALAGGAG</sequence>
<keyword evidence="3" id="KW-1185">Reference proteome</keyword>
<dbReference type="Proteomes" id="UP001251085">
    <property type="component" value="Unassembled WGS sequence"/>
</dbReference>
<dbReference type="EMBL" id="JAVRQI010000003">
    <property type="protein sequence ID" value="MDT1061159.1"/>
    <property type="molecule type" value="Genomic_DNA"/>
</dbReference>
<feature type="region of interest" description="Disordered" evidence="1">
    <location>
        <begin position="1"/>
        <end position="21"/>
    </location>
</feature>
<protein>
    <submittedName>
        <fullName evidence="2">Uncharacterized protein</fullName>
    </submittedName>
</protein>
<evidence type="ECO:0000313" key="3">
    <source>
        <dbReference type="Proteomes" id="UP001251085"/>
    </source>
</evidence>
<reference evidence="3" key="1">
    <citation type="submission" date="2023-07" db="EMBL/GenBank/DDBJ databases">
        <title>Characterization of two Paracoccaceae strains isolated from Phycosphere and proposal of Xinfangfangia lacusdiani sp. nov.</title>
        <authorList>
            <person name="Deng Y."/>
            <person name="Zhang Y.Q."/>
        </authorList>
    </citation>
    <scope>NUCLEOTIDE SEQUENCE [LARGE SCALE GENOMIC DNA]</scope>
    <source>
        <strain evidence="3">CPCC 101403</strain>
    </source>
</reference>
<accession>A0ABU3EAA3</accession>
<evidence type="ECO:0000313" key="2">
    <source>
        <dbReference type="EMBL" id="MDT1061159.1"/>
    </source>
</evidence>
<gene>
    <name evidence="2" type="ORF">RM190_04760</name>
</gene>
<feature type="compositionally biased region" description="Basic and acidic residues" evidence="1">
    <location>
        <begin position="1"/>
        <end position="10"/>
    </location>
</feature>
<evidence type="ECO:0000256" key="1">
    <source>
        <dbReference type="SAM" id="MobiDB-lite"/>
    </source>
</evidence>
<dbReference type="RefSeq" id="WP_311758263.1">
    <property type="nucleotide sequence ID" value="NZ_JAVRQI010000003.1"/>
</dbReference>
<comment type="caution">
    <text evidence="2">The sequence shown here is derived from an EMBL/GenBank/DDBJ whole genome shotgun (WGS) entry which is preliminary data.</text>
</comment>
<organism evidence="2 3">
    <name type="scientific">Paracoccus broussonetiae</name>
    <dbReference type="NCBI Taxonomy" id="3075834"/>
    <lineage>
        <taxon>Bacteria</taxon>
        <taxon>Pseudomonadati</taxon>
        <taxon>Pseudomonadota</taxon>
        <taxon>Alphaproteobacteria</taxon>
        <taxon>Rhodobacterales</taxon>
        <taxon>Paracoccaceae</taxon>
        <taxon>Paracoccus</taxon>
    </lineage>
</organism>
<proteinExistence type="predicted"/>